<evidence type="ECO:0000313" key="2">
    <source>
        <dbReference type="EMBL" id="MBX6982768.1"/>
    </source>
</evidence>
<dbReference type="Pfam" id="PF13561">
    <property type="entry name" value="adh_short_C2"/>
    <property type="match status" value="1"/>
</dbReference>
<dbReference type="PROSITE" id="PS00061">
    <property type="entry name" value="ADH_SHORT"/>
    <property type="match status" value="1"/>
</dbReference>
<dbReference type="SUPFAM" id="SSF51735">
    <property type="entry name" value="NAD(P)-binding Rossmann-fold domains"/>
    <property type="match status" value="1"/>
</dbReference>
<protein>
    <submittedName>
        <fullName evidence="2">3-oxoacyl-ACP reductase FabG</fullName>
    </submittedName>
</protein>
<accession>A0A8E4CW81</accession>
<dbReference type="GO" id="GO:0032787">
    <property type="term" value="P:monocarboxylic acid metabolic process"/>
    <property type="evidence" value="ECO:0007669"/>
    <property type="project" value="UniProtKB-ARBA"/>
</dbReference>
<dbReference type="PRINTS" id="PR00080">
    <property type="entry name" value="SDRFAMILY"/>
</dbReference>
<dbReference type="EMBL" id="SHDO01000035">
    <property type="protein sequence ID" value="MBX6982768.1"/>
    <property type="molecule type" value="Genomic_DNA"/>
</dbReference>
<dbReference type="FunFam" id="3.40.50.720:FF:000084">
    <property type="entry name" value="Short-chain dehydrogenase reductase"/>
    <property type="match status" value="1"/>
</dbReference>
<dbReference type="CDD" id="cd05233">
    <property type="entry name" value="SDR_c"/>
    <property type="match status" value="1"/>
</dbReference>
<gene>
    <name evidence="2" type="ORF">EX242_21245</name>
</gene>
<dbReference type="PANTHER" id="PTHR42879">
    <property type="entry name" value="3-OXOACYL-(ACYL-CARRIER-PROTEIN) REDUCTASE"/>
    <property type="match status" value="1"/>
</dbReference>
<dbReference type="InterPro" id="IPR002347">
    <property type="entry name" value="SDR_fam"/>
</dbReference>
<organism evidence="2 3">
    <name type="scientific">Providencia rettgeri</name>
    <dbReference type="NCBI Taxonomy" id="587"/>
    <lineage>
        <taxon>Bacteria</taxon>
        <taxon>Pseudomonadati</taxon>
        <taxon>Pseudomonadota</taxon>
        <taxon>Gammaproteobacteria</taxon>
        <taxon>Enterobacterales</taxon>
        <taxon>Morganellaceae</taxon>
        <taxon>Providencia</taxon>
    </lineage>
</organism>
<dbReference type="InterPro" id="IPR050259">
    <property type="entry name" value="SDR"/>
</dbReference>
<dbReference type="Gene3D" id="3.40.50.720">
    <property type="entry name" value="NAD(P)-binding Rossmann-like Domain"/>
    <property type="match status" value="1"/>
</dbReference>
<dbReference type="Proteomes" id="UP000824410">
    <property type="component" value="Unassembled WGS sequence"/>
</dbReference>
<evidence type="ECO:0000313" key="3">
    <source>
        <dbReference type="Proteomes" id="UP000824410"/>
    </source>
</evidence>
<proteinExistence type="inferred from homology"/>
<dbReference type="InterPro" id="IPR020904">
    <property type="entry name" value="Sc_DH/Rdtase_CS"/>
</dbReference>
<comment type="caution">
    <text evidence="2">The sequence shown here is derived from an EMBL/GenBank/DDBJ whole genome shotgun (WGS) entry which is preliminary data.</text>
</comment>
<dbReference type="PANTHER" id="PTHR42879:SF2">
    <property type="entry name" value="3-OXOACYL-[ACYL-CARRIER-PROTEIN] REDUCTASE FABG"/>
    <property type="match status" value="1"/>
</dbReference>
<sequence length="245" mass="25957">MLFKNKHAIVQGGSRGIGAAIVKKLAKEGANVAFTYASSDKNAKLLITETAQYSGTVMAIKANSANEYEITAAIKQSFDKFGSIDILINSLGILEFGSVETLPLESFDRSYSLNVRSLFIASQSALTVMNNNGRIIHIGSVNSERVPFEGGAAYAMSKSAIIGLTKGMARDVAARGITVNNVQPGPVNTDMNPEQGEFADSLKQIMALKRYASADEIADFVLYLASPAAAYITGANLNIDGGFTA</sequence>
<dbReference type="PRINTS" id="PR00081">
    <property type="entry name" value="GDHRDH"/>
</dbReference>
<dbReference type="InterPro" id="IPR036291">
    <property type="entry name" value="NAD(P)-bd_dom_sf"/>
</dbReference>
<reference evidence="2" key="1">
    <citation type="submission" date="2019-02" db="EMBL/GenBank/DDBJ databases">
        <title>Genomic characterization of isolates from hospital effluents in KZN, South Africa.</title>
        <authorList>
            <person name="Ntshobeni N."/>
            <person name="Allam M."/>
            <person name="Ismail A."/>
            <person name="Amoako D."/>
            <person name="Essack S."/>
            <person name="Chenia H."/>
        </authorList>
    </citation>
    <scope>NUCLEOTIDE SEQUENCE</scope>
    <source>
        <strain evidence="2">AFE97_S1</strain>
    </source>
</reference>
<name>A0A8E4CW81_PRORE</name>
<dbReference type="RefSeq" id="WP_129467224.1">
    <property type="nucleotide sequence ID" value="NZ_ABFDCF020000028.1"/>
</dbReference>
<comment type="similarity">
    <text evidence="1">Belongs to the short-chain dehydrogenases/reductases (SDR) family.</text>
</comment>
<dbReference type="AlphaFoldDB" id="A0A8E4CW81"/>
<evidence type="ECO:0000256" key="1">
    <source>
        <dbReference type="ARBA" id="ARBA00006484"/>
    </source>
</evidence>